<dbReference type="EMBL" id="JAGSOJ010000001">
    <property type="protein sequence ID" value="MCM1988586.1"/>
    <property type="molecule type" value="Genomic_DNA"/>
</dbReference>
<dbReference type="Proteomes" id="UP001056429">
    <property type="component" value="Unassembled WGS sequence"/>
</dbReference>
<dbReference type="AlphaFoldDB" id="A0A9J6NVS9"/>
<organism evidence="2 3">
    <name type="scientific">Oceanirhabdus seepicola</name>
    <dbReference type="NCBI Taxonomy" id="2828781"/>
    <lineage>
        <taxon>Bacteria</taxon>
        <taxon>Bacillati</taxon>
        <taxon>Bacillota</taxon>
        <taxon>Clostridia</taxon>
        <taxon>Eubacteriales</taxon>
        <taxon>Clostridiaceae</taxon>
        <taxon>Oceanirhabdus</taxon>
    </lineage>
</organism>
<dbReference type="RefSeq" id="WP_250857452.1">
    <property type="nucleotide sequence ID" value="NZ_JAGSOJ010000001.1"/>
</dbReference>
<evidence type="ECO:0000313" key="3">
    <source>
        <dbReference type="Proteomes" id="UP001056429"/>
    </source>
</evidence>
<gene>
    <name evidence="2" type="ORF">KDK92_02455</name>
</gene>
<sequence>MRKTLKLLAWSSIALVVLTLINIACQIDNVIRLFKYDILKNWNWVNFSLIVLSLSIVILFIIIAKFIKGIGSETDEKLIQKKYEKLINYFCIYVIINTISLLISIIPFIFRLIKGNLL</sequence>
<evidence type="ECO:0000256" key="1">
    <source>
        <dbReference type="SAM" id="Phobius"/>
    </source>
</evidence>
<feature type="transmembrane region" description="Helical" evidence="1">
    <location>
        <begin position="87"/>
        <end position="110"/>
    </location>
</feature>
<keyword evidence="3" id="KW-1185">Reference proteome</keyword>
<feature type="transmembrane region" description="Helical" evidence="1">
    <location>
        <begin position="47"/>
        <end position="67"/>
    </location>
</feature>
<protein>
    <submittedName>
        <fullName evidence="2">Uncharacterized protein</fullName>
    </submittedName>
</protein>
<keyword evidence="1" id="KW-0812">Transmembrane</keyword>
<name>A0A9J6NVS9_9CLOT</name>
<keyword evidence="1" id="KW-0472">Membrane</keyword>
<reference evidence="2" key="1">
    <citation type="journal article" date="2021" name="mSystems">
        <title>Bacteria and Archaea Synergistically Convert Glycine Betaine to Biogenic Methane in the Formosa Cold Seep of the South China Sea.</title>
        <authorList>
            <person name="Li L."/>
            <person name="Zhang W."/>
            <person name="Zhang S."/>
            <person name="Song L."/>
            <person name="Sun Q."/>
            <person name="Zhang H."/>
            <person name="Xiang H."/>
            <person name="Dong X."/>
        </authorList>
    </citation>
    <scope>NUCLEOTIDE SEQUENCE</scope>
    <source>
        <strain evidence="2">ZWT</strain>
    </source>
</reference>
<keyword evidence="1" id="KW-1133">Transmembrane helix</keyword>
<reference evidence="2" key="2">
    <citation type="submission" date="2021-04" db="EMBL/GenBank/DDBJ databases">
        <authorList>
            <person name="Dong X."/>
        </authorList>
    </citation>
    <scope>NUCLEOTIDE SEQUENCE</scope>
    <source>
        <strain evidence="2">ZWT</strain>
    </source>
</reference>
<comment type="caution">
    <text evidence="2">The sequence shown here is derived from an EMBL/GenBank/DDBJ whole genome shotgun (WGS) entry which is preliminary data.</text>
</comment>
<evidence type="ECO:0000313" key="2">
    <source>
        <dbReference type="EMBL" id="MCM1988586.1"/>
    </source>
</evidence>
<proteinExistence type="predicted"/>
<accession>A0A9J6NVS9</accession>